<evidence type="ECO:0000256" key="1">
    <source>
        <dbReference type="ARBA" id="ARBA00004167"/>
    </source>
</evidence>
<dbReference type="PROSITE" id="PS50004">
    <property type="entry name" value="C2"/>
    <property type="match status" value="4"/>
</dbReference>
<keyword evidence="5 6" id="KW-0472">Membrane</keyword>
<dbReference type="GO" id="GO:0007009">
    <property type="term" value="P:plasma membrane organization"/>
    <property type="evidence" value="ECO:0007669"/>
    <property type="project" value="TreeGrafter"/>
</dbReference>
<dbReference type="EMBL" id="DS989733">
    <property type="protein sequence ID" value="EEA07546.1"/>
    <property type="molecule type" value="Genomic_DNA"/>
</dbReference>
<reference evidence="8" key="1">
    <citation type="submission" date="2008-06" db="EMBL/GenBank/DDBJ databases">
        <authorList>
            <person name="Lorenzi H."/>
            <person name="Inman J."/>
            <person name="Miller J."/>
            <person name="Schobel S."/>
            <person name="Amedeo P."/>
            <person name="Caler E.V."/>
            <person name="da Silva J."/>
        </authorList>
    </citation>
    <scope>NUCLEOTIDE SEQUENCE [LARGE SCALE GENOMIC DNA]</scope>
    <source>
        <strain evidence="8">RN66</strain>
    </source>
</reference>
<feature type="domain" description="C2" evidence="7">
    <location>
        <begin position="173"/>
        <end position="286"/>
    </location>
</feature>
<dbReference type="OMA" id="RCYIYAC"/>
<dbReference type="GO" id="GO:0016020">
    <property type="term" value="C:membrane"/>
    <property type="evidence" value="ECO:0007669"/>
    <property type="project" value="UniProtKB-SubCell"/>
</dbReference>
<dbReference type="SMART" id="SM00239">
    <property type="entry name" value="C2"/>
    <property type="match status" value="4"/>
</dbReference>
<dbReference type="Gene3D" id="2.60.40.150">
    <property type="entry name" value="C2 domain"/>
    <property type="match status" value="4"/>
</dbReference>
<evidence type="ECO:0000256" key="2">
    <source>
        <dbReference type="ARBA" id="ARBA00022692"/>
    </source>
</evidence>
<evidence type="ECO:0000313" key="9">
    <source>
        <dbReference type="Proteomes" id="UP000001460"/>
    </source>
</evidence>
<sequence length="1716" mass="196492">MEKRKASKYIVGFTIHSGKAFVTPNQAPIDPLVVVRCSGREFRTKVKYKKLAVAQWDETFAWNDLILTDAEWETSYISFEVQSANSLWKNDVIGQCSIQLKVLRNRKNHFLKRHFTITDLNDTFPKGLLYLTVYACGPKDTPPTTDILELINTDQDEIDSEFVDFTSQIVDITRKDSQMMVLEKELQMYHLHISIYRVEDLLYKRGLRDPFVTVEFSGCRMQTTIARGVLGHNFNECFRLPVVLPVVEDNILIKLWDNSYNPPKIISQGKFSFAKVRIAPIPPRWYNFYGNSQSESFETQNSEDQGSYFTEILESNADTYLGRLLVSIKTELLRSKNQLMPAQLMAAQPIDDLYSIQCHIVADVYSLKGTIGDKACVEVSIGPVKQRSEWVERDYNVFSESKSKVRGIELFETKNQHQMDNFTFGATQGRIPEIDIEYSSKEEDVWDIIISVYTSEKQIIKDSNWASLMGRKSTDMFKTKRVAYNRIKLMDIPDYIENNPTIPVWIPLKQTREGWIQMVNEKQMEINNYFKHTFEDLKDKTENNTQKLNIDLYNIGSSAILISIGKLLGPVLHRSKRHTMKDIEYELRCYIYACRNLYEDYSLGLTNPYVVASCSGVYTTSSVKSETSNPSFMECLILRHTVATDSITSKPTVAPITISVFSRHSWGKRYIGSCTCIYDRLRGRLQNNEFIDILEPCWVKLKGGKNFHTHVGDILLCFDIIKLKDAKLIPPQPLFPKLKKVQLIFTSAMLNDLSLISKANIEETRQKKLSLSKDMNFQNQGIIGSEIEKIRMIMSNNDDFYLQYNEKSNLISESINQPIIELIVSSFGKVDASIRNENESTDKYNAKDKSGNETLSHTSIPEFRYTIPWRSITTAGTSEFTNRKWQTTAGSNFEFFTSVTLDIYIPISPLYDPKVTIRVYEAAVDESTLIGECVLPLVSFLPWIPDVDNAQEYITAKNDYSHQIDIKTLTNILSRKTEKGGTLKQMGLASVALADIEDRQEMQQQTTRYPFPALQLEDDSKNEELENQGLNSAGIPLLLIKSYTLPNVNYPRVSLNMFTINTYIPYHFVMVAEGEATKGGDKMSILTTLSSGAGGIVVTKKNSKIISFKSSLDTVMEDFLSDIPLPLFPLKKRSFQGKIRIFGYIRAFILLALPDVINKINQGEKKSDMSDNMDQLDNAETSKKKADDISAAISSNQISRCYSLETTKFILNPSSLYKKYKGENVYPNPIKVRLYILAALALVLPKDIDEIVRSVDRLIPSNIGYSYISKLKSYLSIDSILRTEIRVKSFYISIVYGTKEENFRALARDGPSPLFYICQEYNVSFPMESRFEIRVWAIQERVYPFIASKVLGLVSSELAKNTNQYSVDAEEYKIDENVSNTEAITRNSKINRNSSLEQEICQELGPEYDIYIGSTILDLTDRWQSKEWQSLMKENSIPIEYRPLYCNNTSNTNTGILQMWVEIMNANLSSTIQRYELAEPVPTEVEIRIVIWAGRSIKIPKNKDYGDFAIQVSLDCNQYHGNKVKSREIYSKQQLTDVHYNCRNGEPVFNWRVVFPYIVTPVSGCLLQISLLNYSTLGNHDFLGEVNLDMRKYIMNVANTLEMIDSDVELPLINTQETDEVYRNPGYVQLTIQILTQSEANSKKVGLGRNAPNRLPRLITPFIGRKWEDFLQTRERQDLFKSTWFKIKIICIIAMTILVFVIGAIYPALFYQTGRV</sequence>
<dbReference type="PANTHER" id="PTHR12546">
    <property type="entry name" value="FER-1-LIKE"/>
    <property type="match status" value="1"/>
</dbReference>
<dbReference type="VEuPathDB" id="CryptoDB:CMU_037200"/>
<comment type="subcellular location">
    <subcellularLocation>
        <location evidence="1">Membrane</location>
        <topology evidence="1">Single-pass membrane protein</topology>
    </subcellularLocation>
</comment>
<proteinExistence type="predicted"/>
<feature type="domain" description="C2" evidence="7">
    <location>
        <begin position="568"/>
        <end position="694"/>
    </location>
</feature>
<feature type="domain" description="C2" evidence="7">
    <location>
        <begin position="1"/>
        <end position="113"/>
    </location>
</feature>
<evidence type="ECO:0000256" key="6">
    <source>
        <dbReference type="SAM" id="Phobius"/>
    </source>
</evidence>
<dbReference type="InterPro" id="IPR037721">
    <property type="entry name" value="Ferlin"/>
</dbReference>
<keyword evidence="4 6" id="KW-1133">Transmembrane helix</keyword>
<feature type="domain" description="C2" evidence="7">
    <location>
        <begin position="1468"/>
        <end position="1603"/>
    </location>
</feature>
<dbReference type="OrthoDB" id="270970at2759"/>
<dbReference type="InterPro" id="IPR000008">
    <property type="entry name" value="C2_dom"/>
</dbReference>
<dbReference type="InterPro" id="IPR035892">
    <property type="entry name" value="C2_domain_sf"/>
</dbReference>
<evidence type="ECO:0000256" key="4">
    <source>
        <dbReference type="ARBA" id="ARBA00022989"/>
    </source>
</evidence>
<keyword evidence="3" id="KW-0677">Repeat</keyword>
<protein>
    <submittedName>
        <fullName evidence="8">C2 domain-containing protein</fullName>
    </submittedName>
</protein>
<dbReference type="Proteomes" id="UP000001460">
    <property type="component" value="Unassembled WGS sequence"/>
</dbReference>
<organism evidence="8 9">
    <name type="scientific">Cryptosporidium muris (strain RN66)</name>
    <dbReference type="NCBI Taxonomy" id="441375"/>
    <lineage>
        <taxon>Eukaryota</taxon>
        <taxon>Sar</taxon>
        <taxon>Alveolata</taxon>
        <taxon>Apicomplexa</taxon>
        <taxon>Conoidasida</taxon>
        <taxon>Coccidia</taxon>
        <taxon>Eucoccidiorida</taxon>
        <taxon>Eimeriorina</taxon>
        <taxon>Cryptosporidiidae</taxon>
        <taxon>Cryptosporidium</taxon>
    </lineage>
</organism>
<dbReference type="SUPFAM" id="SSF49562">
    <property type="entry name" value="C2 domain (Calcium/lipid-binding domain, CaLB)"/>
    <property type="match status" value="4"/>
</dbReference>
<dbReference type="eggNOG" id="KOG1326">
    <property type="taxonomic scope" value="Eukaryota"/>
</dbReference>
<keyword evidence="2 6" id="KW-0812">Transmembrane</keyword>
<evidence type="ECO:0000313" key="8">
    <source>
        <dbReference type="EMBL" id="EEA07546.1"/>
    </source>
</evidence>
<dbReference type="PANTHER" id="PTHR12546:SF33">
    <property type="entry name" value="SPERM VESICLE FUSION PROTEIN FER-1"/>
    <property type="match status" value="1"/>
</dbReference>
<dbReference type="RefSeq" id="XP_002141895.1">
    <property type="nucleotide sequence ID" value="XM_002141859.1"/>
</dbReference>
<dbReference type="GeneID" id="6996999"/>
<dbReference type="InterPro" id="IPR037725">
    <property type="entry name" value="C2F_Ferlin"/>
</dbReference>
<evidence type="ECO:0000256" key="3">
    <source>
        <dbReference type="ARBA" id="ARBA00022737"/>
    </source>
</evidence>
<evidence type="ECO:0000259" key="7">
    <source>
        <dbReference type="PROSITE" id="PS50004"/>
    </source>
</evidence>
<accession>B6AH55</accession>
<dbReference type="Pfam" id="PF00168">
    <property type="entry name" value="C2"/>
    <property type="match status" value="4"/>
</dbReference>
<dbReference type="CDD" id="cd00030">
    <property type="entry name" value="C2"/>
    <property type="match status" value="3"/>
</dbReference>
<keyword evidence="9" id="KW-1185">Reference proteome</keyword>
<feature type="transmembrane region" description="Helical" evidence="6">
    <location>
        <begin position="1689"/>
        <end position="1711"/>
    </location>
</feature>
<dbReference type="CDD" id="cd08374">
    <property type="entry name" value="C2F_Ferlin"/>
    <property type="match status" value="1"/>
</dbReference>
<evidence type="ECO:0000256" key="5">
    <source>
        <dbReference type="ARBA" id="ARBA00023136"/>
    </source>
</evidence>
<dbReference type="STRING" id="441375.B6AH55"/>
<name>B6AH55_CRYMR</name>
<gene>
    <name evidence="8" type="ORF">CMU_037200</name>
</gene>